<name>A0A3B1CWW5_9ZZZZ</name>
<evidence type="ECO:0000256" key="3">
    <source>
        <dbReference type="SAM" id="Coils"/>
    </source>
</evidence>
<dbReference type="InterPro" id="IPR020904">
    <property type="entry name" value="Sc_DH/Rdtase_CS"/>
</dbReference>
<sequence>MKKAIIVGATSGIGCELAKVLFADGYAIGITGRRLHLLEKLKNELPNRSFIKLMDVSNENARNDLKNLIDEMQGVDLIVISAGIGSIDPKLPWKKEKETIETNVLGFTAMANVAYHYFQQKGSGHLLGISSIAAIRGGDSPAYNASKSFVSNYLQGLQYIVAKGKSTIVVTDVQPGFVDTDMAQGEGLFWVASPQKAAAQIYRAIKNKKRHVYITKRWRVIGWLLKMMPDAVYNRL</sequence>
<proteinExistence type="inferred from homology"/>
<keyword evidence="2" id="KW-0560">Oxidoreductase</keyword>
<dbReference type="PANTHER" id="PTHR44196">
    <property type="entry name" value="DEHYDROGENASE/REDUCTASE SDR FAMILY MEMBER 7B"/>
    <property type="match status" value="1"/>
</dbReference>
<gene>
    <name evidence="4" type="ORF">MNBD_UNCLBAC01-2129</name>
</gene>
<dbReference type="Gene3D" id="3.40.50.720">
    <property type="entry name" value="NAD(P)-binding Rossmann-like Domain"/>
    <property type="match status" value="1"/>
</dbReference>
<dbReference type="SUPFAM" id="SSF51735">
    <property type="entry name" value="NAD(P)-binding Rossmann-fold domains"/>
    <property type="match status" value="1"/>
</dbReference>
<accession>A0A3B1CWW5</accession>
<feature type="coiled-coil region" evidence="3">
    <location>
        <begin position="51"/>
        <end position="78"/>
    </location>
</feature>
<dbReference type="GO" id="GO:0016491">
    <property type="term" value="F:oxidoreductase activity"/>
    <property type="evidence" value="ECO:0007669"/>
    <property type="project" value="UniProtKB-KW"/>
</dbReference>
<keyword evidence="3" id="KW-0175">Coiled coil</keyword>
<comment type="similarity">
    <text evidence="1">Belongs to the short-chain dehydrogenases/reductases (SDR) family.</text>
</comment>
<evidence type="ECO:0000256" key="1">
    <source>
        <dbReference type="ARBA" id="ARBA00006484"/>
    </source>
</evidence>
<dbReference type="PANTHER" id="PTHR44196:SF3">
    <property type="entry name" value="SHORT CHAIN DEHYDROGENASE FAMILY PROTEIN"/>
    <property type="match status" value="1"/>
</dbReference>
<dbReference type="InterPro" id="IPR002347">
    <property type="entry name" value="SDR_fam"/>
</dbReference>
<dbReference type="PROSITE" id="PS51257">
    <property type="entry name" value="PROKAR_LIPOPROTEIN"/>
    <property type="match status" value="1"/>
</dbReference>
<reference evidence="4" key="1">
    <citation type="submission" date="2018-06" db="EMBL/GenBank/DDBJ databases">
        <authorList>
            <person name="Zhirakovskaya E."/>
        </authorList>
    </citation>
    <scope>NUCLEOTIDE SEQUENCE</scope>
</reference>
<dbReference type="EMBL" id="UOGJ01000030">
    <property type="protein sequence ID" value="VAX35136.1"/>
    <property type="molecule type" value="Genomic_DNA"/>
</dbReference>
<dbReference type="AlphaFoldDB" id="A0A3B1CWW5"/>
<dbReference type="PROSITE" id="PS00061">
    <property type="entry name" value="ADH_SHORT"/>
    <property type="match status" value="1"/>
</dbReference>
<dbReference type="PRINTS" id="PR00081">
    <property type="entry name" value="GDHRDH"/>
</dbReference>
<evidence type="ECO:0000313" key="4">
    <source>
        <dbReference type="EMBL" id="VAX35136.1"/>
    </source>
</evidence>
<dbReference type="GO" id="GO:0016020">
    <property type="term" value="C:membrane"/>
    <property type="evidence" value="ECO:0007669"/>
    <property type="project" value="TreeGrafter"/>
</dbReference>
<dbReference type="InterPro" id="IPR036291">
    <property type="entry name" value="NAD(P)-bd_dom_sf"/>
</dbReference>
<evidence type="ECO:0000256" key="2">
    <source>
        <dbReference type="ARBA" id="ARBA00023002"/>
    </source>
</evidence>
<organism evidence="4">
    <name type="scientific">hydrothermal vent metagenome</name>
    <dbReference type="NCBI Taxonomy" id="652676"/>
    <lineage>
        <taxon>unclassified sequences</taxon>
        <taxon>metagenomes</taxon>
        <taxon>ecological metagenomes</taxon>
    </lineage>
</organism>
<protein>
    <submittedName>
        <fullName evidence="4">Short-chain dehydrogenase/reductase SDR</fullName>
    </submittedName>
</protein>
<dbReference type="Pfam" id="PF00106">
    <property type="entry name" value="adh_short"/>
    <property type="match status" value="1"/>
</dbReference>